<dbReference type="HOGENOM" id="CLU_015906_4_0_1"/>
<dbReference type="EMBL" id="PSQE01000001">
    <property type="protein sequence ID" value="RHN77411.1"/>
    <property type="molecule type" value="Genomic_DNA"/>
</dbReference>
<reference evidence="9 12" key="1">
    <citation type="journal article" date="2011" name="Nature">
        <title>The Medicago genome provides insight into the evolution of rhizobial symbioses.</title>
        <authorList>
            <person name="Young N.D."/>
            <person name="Debelle F."/>
            <person name="Oldroyd G.E."/>
            <person name="Geurts R."/>
            <person name="Cannon S.B."/>
            <person name="Udvardi M.K."/>
            <person name="Benedito V.A."/>
            <person name="Mayer K.F."/>
            <person name="Gouzy J."/>
            <person name="Schoof H."/>
            <person name="Van de Peer Y."/>
            <person name="Proost S."/>
            <person name="Cook D.R."/>
            <person name="Meyers B.C."/>
            <person name="Spannagl M."/>
            <person name="Cheung F."/>
            <person name="De Mita S."/>
            <person name="Krishnakumar V."/>
            <person name="Gundlach H."/>
            <person name="Zhou S."/>
            <person name="Mudge J."/>
            <person name="Bharti A.K."/>
            <person name="Murray J.D."/>
            <person name="Naoumkina M.A."/>
            <person name="Rosen B."/>
            <person name="Silverstein K.A."/>
            <person name="Tang H."/>
            <person name="Rombauts S."/>
            <person name="Zhao P.X."/>
            <person name="Zhou P."/>
            <person name="Barbe V."/>
            <person name="Bardou P."/>
            <person name="Bechner M."/>
            <person name="Bellec A."/>
            <person name="Berger A."/>
            <person name="Berges H."/>
            <person name="Bidwell S."/>
            <person name="Bisseling T."/>
            <person name="Choisne N."/>
            <person name="Couloux A."/>
            <person name="Denny R."/>
            <person name="Deshpande S."/>
            <person name="Dai X."/>
            <person name="Doyle J.J."/>
            <person name="Dudez A.M."/>
            <person name="Farmer A.D."/>
            <person name="Fouteau S."/>
            <person name="Franken C."/>
            <person name="Gibelin C."/>
            <person name="Gish J."/>
            <person name="Goldstein S."/>
            <person name="Gonzalez A.J."/>
            <person name="Green P.J."/>
            <person name="Hallab A."/>
            <person name="Hartog M."/>
            <person name="Hua A."/>
            <person name="Humphray S.J."/>
            <person name="Jeong D.H."/>
            <person name="Jing Y."/>
            <person name="Jocker A."/>
            <person name="Kenton S.M."/>
            <person name="Kim D.J."/>
            <person name="Klee K."/>
            <person name="Lai H."/>
            <person name="Lang C."/>
            <person name="Lin S."/>
            <person name="Macmil S.L."/>
            <person name="Magdelenat G."/>
            <person name="Matthews L."/>
            <person name="McCorrison J."/>
            <person name="Monaghan E.L."/>
            <person name="Mun J.H."/>
            <person name="Najar F.Z."/>
            <person name="Nicholson C."/>
            <person name="Noirot C."/>
            <person name="O'Bleness M."/>
            <person name="Paule C.R."/>
            <person name="Poulain J."/>
            <person name="Prion F."/>
            <person name="Qin B."/>
            <person name="Qu C."/>
            <person name="Retzel E.F."/>
            <person name="Riddle C."/>
            <person name="Sallet E."/>
            <person name="Samain S."/>
            <person name="Samson N."/>
            <person name="Sanders I."/>
            <person name="Saurat O."/>
            <person name="Scarpelli C."/>
            <person name="Schiex T."/>
            <person name="Segurens B."/>
            <person name="Severin A.J."/>
            <person name="Sherrier D.J."/>
            <person name="Shi R."/>
            <person name="Sims S."/>
            <person name="Singer S.R."/>
            <person name="Sinharoy S."/>
            <person name="Sterck L."/>
            <person name="Viollet A."/>
            <person name="Wang B.B."/>
            <person name="Wang K."/>
            <person name="Wang M."/>
            <person name="Wang X."/>
            <person name="Warfsmann J."/>
            <person name="Weissenbach J."/>
            <person name="White D.D."/>
            <person name="White J.D."/>
            <person name="Wiley G.B."/>
            <person name="Wincker P."/>
            <person name="Xing Y."/>
            <person name="Yang L."/>
            <person name="Yao Z."/>
            <person name="Ying F."/>
            <person name="Zhai J."/>
            <person name="Zhou L."/>
            <person name="Zuber A."/>
            <person name="Denarie J."/>
            <person name="Dixon R.A."/>
            <person name="May G.D."/>
            <person name="Schwartz D.C."/>
            <person name="Rogers J."/>
            <person name="Quetier F."/>
            <person name="Town C.D."/>
            <person name="Roe B.A."/>
        </authorList>
    </citation>
    <scope>NUCLEOTIDE SEQUENCE [LARGE SCALE GENOMIC DNA]</scope>
    <source>
        <strain evidence="9">A17</strain>
        <strain evidence="11 12">cv. Jemalong A17</strain>
    </source>
</reference>
<name>A0A072VE38_MEDTR</name>
<reference evidence="13" key="4">
    <citation type="journal article" date="2018" name="Nat. Plants">
        <title>Whole-genome landscape of Medicago truncatula symbiotic genes.</title>
        <authorList>
            <person name="Pecrix Y."/>
            <person name="Staton S.E."/>
            <person name="Sallet E."/>
            <person name="Lelandais-Briere C."/>
            <person name="Moreau S."/>
            <person name="Carrere S."/>
            <person name="Blein T."/>
            <person name="Jardinaud M.F."/>
            <person name="Latrasse D."/>
            <person name="Zouine M."/>
            <person name="Zahm M."/>
            <person name="Kreplak J."/>
            <person name="Mayjonade B."/>
            <person name="Satge C."/>
            <person name="Perez M."/>
            <person name="Cauet S."/>
            <person name="Marande W."/>
            <person name="Chantry-Darmon C."/>
            <person name="Lopez-Roques C."/>
            <person name="Bouchez O."/>
            <person name="Berard A."/>
            <person name="Debelle F."/>
            <person name="Munos S."/>
            <person name="Bendahmane A."/>
            <person name="Berges H."/>
            <person name="Niebel A."/>
            <person name="Buitink J."/>
            <person name="Frugier F."/>
            <person name="Benhamed M."/>
            <person name="Crespi M."/>
            <person name="Gouzy J."/>
            <person name="Gamas P."/>
        </authorList>
    </citation>
    <scope>NUCLEOTIDE SEQUENCE [LARGE SCALE GENOMIC DNA]</scope>
    <source>
        <strain evidence="13">cv. Jemalong A17</strain>
    </source>
</reference>
<proteinExistence type="predicted"/>
<reference evidence="10" key="5">
    <citation type="journal article" date="2018" name="Nat. Plants">
        <title>Whole-genome landscape of Medicago truncatula symbiotic genes.</title>
        <authorList>
            <person name="Pecrix Y."/>
            <person name="Gamas P."/>
            <person name="Carrere S."/>
        </authorList>
    </citation>
    <scope>NUCLEOTIDE SEQUENCE</scope>
    <source>
        <tissue evidence="10">Leaves</tissue>
    </source>
</reference>
<dbReference type="InterPro" id="IPR045218">
    <property type="entry name" value="DA1-like"/>
</dbReference>
<dbReference type="AlphaFoldDB" id="A0A072VE38"/>
<evidence type="ECO:0000256" key="2">
    <source>
        <dbReference type="ARBA" id="ARBA00022737"/>
    </source>
</evidence>
<evidence type="ECO:0000313" key="12">
    <source>
        <dbReference type="Proteomes" id="UP000002051"/>
    </source>
</evidence>
<dbReference type="GO" id="GO:0032875">
    <property type="term" value="P:regulation of DNA endoreduplication"/>
    <property type="evidence" value="ECO:0007669"/>
    <property type="project" value="UniProtKB-ARBA"/>
</dbReference>
<dbReference type="Pfam" id="PF12315">
    <property type="entry name" value="DA1-like"/>
    <property type="match status" value="1"/>
</dbReference>
<dbReference type="SMART" id="SM00726">
    <property type="entry name" value="UIM"/>
    <property type="match status" value="2"/>
</dbReference>
<gene>
    <name evidence="11" type="primary">25482091</name>
    <name evidence="9" type="ordered locus">MTR_1g021835</name>
    <name evidence="10" type="ORF">MtrunA17_Chr1g0154501</name>
</gene>
<evidence type="ECO:0000313" key="13">
    <source>
        <dbReference type="Proteomes" id="UP000265566"/>
    </source>
</evidence>
<dbReference type="Gene3D" id="2.10.110.10">
    <property type="entry name" value="Cysteine Rich Protein"/>
    <property type="match status" value="1"/>
</dbReference>
<dbReference type="GO" id="GO:0140096">
    <property type="term" value="F:catalytic activity, acting on a protein"/>
    <property type="evidence" value="ECO:0007669"/>
    <property type="project" value="UniProtKB-ARBA"/>
</dbReference>
<dbReference type="Gramene" id="rna859">
    <property type="protein sequence ID" value="RHN77411.1"/>
    <property type="gene ID" value="gene859"/>
</dbReference>
<dbReference type="GO" id="GO:0016787">
    <property type="term" value="F:hydrolase activity"/>
    <property type="evidence" value="ECO:0007669"/>
    <property type="project" value="UniProtKB-ARBA"/>
</dbReference>
<evidence type="ECO:0000313" key="10">
    <source>
        <dbReference type="EMBL" id="RHN77411.1"/>
    </source>
</evidence>
<dbReference type="InterPro" id="IPR003903">
    <property type="entry name" value="UIM_dom"/>
</dbReference>
<dbReference type="CDD" id="cd09396">
    <property type="entry name" value="LIM_DA1"/>
    <property type="match status" value="1"/>
</dbReference>
<evidence type="ECO:0000256" key="1">
    <source>
        <dbReference type="ARBA" id="ARBA00022723"/>
    </source>
</evidence>
<dbReference type="STRING" id="3880.A0A072VE38"/>
<dbReference type="KEGG" id="mtr:25482091"/>
<feature type="coiled-coil region" evidence="7">
    <location>
        <begin position="53"/>
        <end position="83"/>
    </location>
</feature>
<dbReference type="GO" id="GO:0046872">
    <property type="term" value="F:metal ion binding"/>
    <property type="evidence" value="ECO:0007669"/>
    <property type="project" value="UniProtKB-KW"/>
</dbReference>
<accession>A0A072VE38</accession>
<keyword evidence="5 6" id="KW-0440">LIM domain</keyword>
<dbReference type="InterPro" id="IPR001781">
    <property type="entry name" value="Znf_LIM"/>
</dbReference>
<dbReference type="OrthoDB" id="25414at2759"/>
<evidence type="ECO:0000256" key="7">
    <source>
        <dbReference type="SAM" id="Coils"/>
    </source>
</evidence>
<dbReference type="Pfam" id="PF23625">
    <property type="entry name" value="UIM_2"/>
    <property type="match status" value="2"/>
</dbReference>
<feature type="domain" description="LIM zinc-binding" evidence="8">
    <location>
        <begin position="109"/>
        <end position="169"/>
    </location>
</feature>
<dbReference type="PROSITE" id="PS50023">
    <property type="entry name" value="LIM_DOMAIN_2"/>
    <property type="match status" value="1"/>
</dbReference>
<evidence type="ECO:0000256" key="4">
    <source>
        <dbReference type="ARBA" id="ARBA00022843"/>
    </source>
</evidence>
<reference evidence="11" key="3">
    <citation type="submission" date="2015-04" db="UniProtKB">
        <authorList>
            <consortium name="EnsemblPlants"/>
        </authorList>
    </citation>
    <scope>IDENTIFICATION</scope>
    <source>
        <strain evidence="11">cv. Jemalong A17</strain>
    </source>
</reference>
<dbReference type="PANTHER" id="PTHR24209:SF29">
    <property type="entry name" value="PROTEIN DA1"/>
    <property type="match status" value="1"/>
</dbReference>
<keyword evidence="1 6" id="KW-0479">Metal-binding</keyword>
<evidence type="ECO:0000256" key="5">
    <source>
        <dbReference type="ARBA" id="ARBA00023038"/>
    </source>
</evidence>
<dbReference type="SUPFAM" id="SSF57716">
    <property type="entry name" value="Glucocorticoid receptor-like (DNA-binding domain)"/>
    <property type="match status" value="2"/>
</dbReference>
<keyword evidence="4" id="KW-0832">Ubl conjugation</keyword>
<keyword evidence="2" id="KW-0677">Repeat</keyword>
<evidence type="ECO:0000259" key="8">
    <source>
        <dbReference type="PROSITE" id="PS50023"/>
    </source>
</evidence>
<dbReference type="PROSITE" id="PS50330">
    <property type="entry name" value="UIM"/>
    <property type="match status" value="2"/>
</dbReference>
<dbReference type="Proteomes" id="UP000265566">
    <property type="component" value="Chromosome 1"/>
</dbReference>
<dbReference type="Proteomes" id="UP000002051">
    <property type="component" value="Unassembled WGS sequence"/>
</dbReference>
<dbReference type="EMBL" id="CM001217">
    <property type="protein sequence ID" value="KEH40082.1"/>
    <property type="molecule type" value="Genomic_DNA"/>
</dbReference>
<evidence type="ECO:0000256" key="6">
    <source>
        <dbReference type="PROSITE-ProRule" id="PRU00125"/>
    </source>
</evidence>
<dbReference type="PROSITE" id="PS00478">
    <property type="entry name" value="LIM_DOMAIN_1"/>
    <property type="match status" value="1"/>
</dbReference>
<sequence>MGWLSRIFKGSDHKVSEGHYYKDDSSYYLPSTSGDVWTENENEDIDRAIALSLVEENQKVKNVKDHKSQLEEDEQLARAIEESLNLESPPKHGNDNMYQPIQYFPMGYRICAGCNTEIGYGRYLNCLGAFWHPECFRCRACNLPISDYEFSTSGNYPFHKACYKESYHPKCDVCKHFIPTNPAGLIEYRAHPFWNQHYCPSHEHDNTARCCSCERMEPQGTGYIAHKDGRKLCLECLDSAIMDTNECQPLHADILKFYESINMKLNQQVPLLLVERQALNEAREGEKNGHYHMPETRGLCLSEELSTFSRRPRLGTGNRDTRAQPYKLTARCDVTAILILYGLPRLLTGSILAHEMMHAWLRLTGFRTLSQDVEEGICQVLAHMWLESELSSAPGSNFASASSSSASYTSKTGKRPPFEKKLGEFFKHQIESDISPVYGDGFRAGQKAVRKYGLERTLHHIKVTGSFPY</sequence>
<dbReference type="GO" id="GO:0043130">
    <property type="term" value="F:ubiquitin binding"/>
    <property type="evidence" value="ECO:0000318"/>
    <property type="project" value="GO_Central"/>
</dbReference>
<dbReference type="SMART" id="SM00132">
    <property type="entry name" value="LIM"/>
    <property type="match status" value="1"/>
</dbReference>
<evidence type="ECO:0000256" key="3">
    <source>
        <dbReference type="ARBA" id="ARBA00022833"/>
    </source>
</evidence>
<keyword evidence="3 6" id="KW-0862">Zinc</keyword>
<protein>
    <submittedName>
        <fullName evidence="10">Putative transcription factor interactor and regulator LIM family</fullName>
    </submittedName>
    <submittedName>
        <fullName evidence="9">Zinc ion-binding protein</fullName>
    </submittedName>
</protein>
<organism evidence="9 12">
    <name type="scientific">Medicago truncatula</name>
    <name type="common">Barrel medic</name>
    <name type="synonym">Medicago tribuloides</name>
    <dbReference type="NCBI Taxonomy" id="3880"/>
    <lineage>
        <taxon>Eukaryota</taxon>
        <taxon>Viridiplantae</taxon>
        <taxon>Streptophyta</taxon>
        <taxon>Embryophyta</taxon>
        <taxon>Tracheophyta</taxon>
        <taxon>Spermatophyta</taxon>
        <taxon>Magnoliopsida</taxon>
        <taxon>eudicotyledons</taxon>
        <taxon>Gunneridae</taxon>
        <taxon>Pentapetalae</taxon>
        <taxon>rosids</taxon>
        <taxon>fabids</taxon>
        <taxon>Fabales</taxon>
        <taxon>Fabaceae</taxon>
        <taxon>Papilionoideae</taxon>
        <taxon>50 kb inversion clade</taxon>
        <taxon>NPAAA clade</taxon>
        <taxon>Hologalegina</taxon>
        <taxon>IRL clade</taxon>
        <taxon>Trifolieae</taxon>
        <taxon>Medicago</taxon>
    </lineage>
</organism>
<reference evidence="9 12" key="2">
    <citation type="journal article" date="2014" name="BMC Genomics">
        <title>An improved genome release (version Mt4.0) for the model legume Medicago truncatula.</title>
        <authorList>
            <person name="Tang H."/>
            <person name="Krishnakumar V."/>
            <person name="Bidwell S."/>
            <person name="Rosen B."/>
            <person name="Chan A."/>
            <person name="Zhou S."/>
            <person name="Gentzbittel L."/>
            <person name="Childs K.L."/>
            <person name="Yandell M."/>
            <person name="Gundlach H."/>
            <person name="Mayer K.F."/>
            <person name="Schwartz D.C."/>
            <person name="Town C.D."/>
        </authorList>
    </citation>
    <scope>GENOME REANNOTATION</scope>
    <source>
        <strain evidence="9">A17</strain>
        <strain evidence="11 12">cv. Jemalong A17</strain>
    </source>
</reference>
<evidence type="ECO:0000313" key="11">
    <source>
        <dbReference type="EnsemblPlants" id="KEH40082"/>
    </source>
</evidence>
<dbReference type="PANTHER" id="PTHR24209">
    <property type="entry name" value="PROTEIN DA1-RELATED 2"/>
    <property type="match status" value="1"/>
</dbReference>
<dbReference type="InterPro" id="IPR022087">
    <property type="entry name" value="DA1-like_dom"/>
</dbReference>
<keyword evidence="12" id="KW-1185">Reference proteome</keyword>
<keyword evidence="7" id="KW-0175">Coiled coil</keyword>
<evidence type="ECO:0000313" key="9">
    <source>
        <dbReference type="EMBL" id="KEH40082.1"/>
    </source>
</evidence>
<dbReference type="FunFam" id="2.10.110.10:FF:000078">
    <property type="entry name" value="Protein DA1-related 1"/>
    <property type="match status" value="1"/>
</dbReference>
<dbReference type="EnsemblPlants" id="KEH40082">
    <property type="protein sequence ID" value="KEH40082"/>
    <property type="gene ID" value="MTR_1g021835"/>
</dbReference>
<dbReference type="Pfam" id="PF00412">
    <property type="entry name" value="LIM"/>
    <property type="match status" value="1"/>
</dbReference>